<dbReference type="Proteomes" id="UP000656244">
    <property type="component" value="Unassembled WGS sequence"/>
</dbReference>
<evidence type="ECO:0008006" key="3">
    <source>
        <dbReference type="Google" id="ProtNLM"/>
    </source>
</evidence>
<name>A0A923H6S7_9FLAO</name>
<sequence length="357" mass="40379">MAEVLDDIEWSEPTLAVFRDTEWEKAVKADLGRVMDIHMRTSRSPWLREVVLKWPRYEAQAFPRKLADICGLVAAQENACRYCYGVARSWLRLWGYSEKMISNIERNAQMAELDEKEKVFIRFCRNLARSNPKPPKKDRDELLRLGYTKLQVAEMAYLITNHCFMNRVSTFIAIPPMNGLERLPSSFLGKLLRPLFGWKLRSIGWTETGKLDGDPNSFPGVVQKLIGLPAAKAMNDALQGALDSEVLSDKLKVLMFAVVANSLECEFCMAETHSMALACGFTEDEFNMALSTLSSPYLDENEEKILSWTRETIHFQNGPMQSRVRELANEVGETKMLEAIGVASLANSTVRLAVLLG</sequence>
<dbReference type="RefSeq" id="WP_186558651.1">
    <property type="nucleotide sequence ID" value="NZ_JACNMF010000001.1"/>
</dbReference>
<proteinExistence type="predicted"/>
<accession>A0A923H6S7</accession>
<gene>
    <name evidence="1" type="ORF">H7U19_03120</name>
</gene>
<dbReference type="SUPFAM" id="SSF69118">
    <property type="entry name" value="AhpD-like"/>
    <property type="match status" value="2"/>
</dbReference>
<organism evidence="1 2">
    <name type="scientific">Hyunsoonleella aquatilis</name>
    <dbReference type="NCBI Taxonomy" id="2762758"/>
    <lineage>
        <taxon>Bacteria</taxon>
        <taxon>Pseudomonadati</taxon>
        <taxon>Bacteroidota</taxon>
        <taxon>Flavobacteriia</taxon>
        <taxon>Flavobacteriales</taxon>
        <taxon>Flavobacteriaceae</taxon>
    </lineage>
</organism>
<comment type="caution">
    <text evidence="1">The sequence shown here is derived from an EMBL/GenBank/DDBJ whole genome shotgun (WGS) entry which is preliminary data.</text>
</comment>
<dbReference type="AlphaFoldDB" id="A0A923H6S7"/>
<dbReference type="EMBL" id="JACNMF010000001">
    <property type="protein sequence ID" value="MBC3757381.1"/>
    <property type="molecule type" value="Genomic_DNA"/>
</dbReference>
<protein>
    <recommendedName>
        <fullName evidence="3">Carboxymuconolactone decarboxylase family protein</fullName>
    </recommendedName>
</protein>
<dbReference type="InterPro" id="IPR029032">
    <property type="entry name" value="AhpD-like"/>
</dbReference>
<reference evidence="1" key="1">
    <citation type="submission" date="2020-08" db="EMBL/GenBank/DDBJ databases">
        <title>Hyunsoonleella sp. strain SJ7 genome sequencing and assembly.</title>
        <authorList>
            <person name="Kim I."/>
        </authorList>
    </citation>
    <scope>NUCLEOTIDE SEQUENCE</scope>
    <source>
        <strain evidence="1">SJ7</strain>
    </source>
</reference>
<evidence type="ECO:0000313" key="2">
    <source>
        <dbReference type="Proteomes" id="UP000656244"/>
    </source>
</evidence>
<keyword evidence="2" id="KW-1185">Reference proteome</keyword>
<dbReference type="PANTHER" id="PTHR35446:SF2">
    <property type="entry name" value="CARBOXYMUCONOLACTONE DECARBOXYLASE-LIKE DOMAIN-CONTAINING PROTEIN"/>
    <property type="match status" value="1"/>
</dbReference>
<evidence type="ECO:0000313" key="1">
    <source>
        <dbReference type="EMBL" id="MBC3757381.1"/>
    </source>
</evidence>
<dbReference type="PANTHER" id="PTHR35446">
    <property type="entry name" value="SI:CH211-175M2.5"/>
    <property type="match status" value="1"/>
</dbReference>
<dbReference type="Gene3D" id="1.20.1290.10">
    <property type="entry name" value="AhpD-like"/>
    <property type="match status" value="2"/>
</dbReference>